<evidence type="ECO:0000259" key="1">
    <source>
        <dbReference type="Pfam" id="PF01764"/>
    </source>
</evidence>
<name>A0A437RQZ7_9BURK</name>
<protein>
    <submittedName>
        <fullName evidence="2">Lipase family protein</fullName>
    </submittedName>
</protein>
<dbReference type="InterPro" id="IPR002921">
    <property type="entry name" value="Fungal_lipase-type"/>
</dbReference>
<reference evidence="2 3" key="1">
    <citation type="submission" date="2019-01" db="EMBL/GenBank/DDBJ databases">
        <authorList>
            <person name="Chen W.-M."/>
        </authorList>
    </citation>
    <scope>NUCLEOTIDE SEQUENCE [LARGE SCALE GENOMIC DNA]</scope>
    <source>
        <strain evidence="2 3">KYPY4</strain>
    </source>
</reference>
<dbReference type="PANTHER" id="PTHR45856">
    <property type="entry name" value="ALPHA/BETA-HYDROLASES SUPERFAMILY PROTEIN"/>
    <property type="match status" value="1"/>
</dbReference>
<organism evidence="2 3">
    <name type="scientific">Rubrivivax rivuli</name>
    <dbReference type="NCBI Taxonomy" id="1862385"/>
    <lineage>
        <taxon>Bacteria</taxon>
        <taxon>Pseudomonadati</taxon>
        <taxon>Pseudomonadota</taxon>
        <taxon>Betaproteobacteria</taxon>
        <taxon>Burkholderiales</taxon>
        <taxon>Sphaerotilaceae</taxon>
        <taxon>Rubrivivax</taxon>
    </lineage>
</organism>
<dbReference type="PANTHER" id="PTHR45856:SF11">
    <property type="entry name" value="FUNGAL LIPASE-LIKE DOMAIN-CONTAINING PROTEIN"/>
    <property type="match status" value="1"/>
</dbReference>
<dbReference type="GO" id="GO:0006629">
    <property type="term" value="P:lipid metabolic process"/>
    <property type="evidence" value="ECO:0007669"/>
    <property type="project" value="InterPro"/>
</dbReference>
<dbReference type="CDD" id="cd00519">
    <property type="entry name" value="Lipase_3"/>
    <property type="match status" value="1"/>
</dbReference>
<dbReference type="InterPro" id="IPR051218">
    <property type="entry name" value="Sec_MonoDiacylglyc_Lipase"/>
</dbReference>
<evidence type="ECO:0000313" key="2">
    <source>
        <dbReference type="EMBL" id="RVU49224.1"/>
    </source>
</evidence>
<dbReference type="InterPro" id="IPR029058">
    <property type="entry name" value="AB_hydrolase_fold"/>
</dbReference>
<feature type="domain" description="Fungal lipase-type" evidence="1">
    <location>
        <begin position="79"/>
        <end position="204"/>
    </location>
</feature>
<proteinExistence type="predicted"/>
<dbReference type="EMBL" id="SACR01000001">
    <property type="protein sequence ID" value="RVU49224.1"/>
    <property type="molecule type" value="Genomic_DNA"/>
</dbReference>
<dbReference type="AlphaFoldDB" id="A0A437RQZ7"/>
<gene>
    <name evidence="2" type="ORF">EOE66_01170</name>
</gene>
<dbReference type="SUPFAM" id="SSF53474">
    <property type="entry name" value="alpha/beta-Hydrolases"/>
    <property type="match status" value="1"/>
</dbReference>
<evidence type="ECO:0000313" key="3">
    <source>
        <dbReference type="Proteomes" id="UP000285575"/>
    </source>
</evidence>
<dbReference type="Proteomes" id="UP000285575">
    <property type="component" value="Unassembled WGS sequence"/>
</dbReference>
<dbReference type="Pfam" id="PF01764">
    <property type="entry name" value="Lipase_3"/>
    <property type="match status" value="1"/>
</dbReference>
<comment type="caution">
    <text evidence="2">The sequence shown here is derived from an EMBL/GenBank/DDBJ whole genome shotgun (WGS) entry which is preliminary data.</text>
</comment>
<dbReference type="Gene3D" id="3.40.50.1820">
    <property type="entry name" value="alpha/beta hydrolase"/>
    <property type="match status" value="1"/>
</dbReference>
<sequence length="390" mass="40924">MPILTPPEAALIARRVYALRESTVSAERERGVRFGTEGKFALADSSQFAGKTGALKWTALSNFGYVAAGIGPHEGEVLVATRGTAIGLDWLVNLNIGMQLGPAGWPVHAGFHETWKSFQKNLTDFLRAQRPSRIHCVGHSLGGALAALTADWASAHAVAPVTLYTFGAPRVGDAVFAGALSQRLGAGNIHRVYHPADVVPMIPMLPFFHAPLAGGGLCLPTGSAALFSIAAHNMEGSYIPGVAGRSWEGLAKGQGSAPNDGVEVKGWLERAAEGHGGFAMGSAKLLSLIGRALAWLVRKAVYLIGSVLGAGVTAGLTLLDQLAWLLGHAAQFSKEVAGHVKTLMGAIFRFLGRKVVLGTAEVTVAFVRWVLALLMTTLTSVARRAIDSLS</sequence>
<keyword evidence="3" id="KW-1185">Reference proteome</keyword>
<accession>A0A437RQZ7</accession>
<dbReference type="OrthoDB" id="5522031at2"/>
<dbReference type="RefSeq" id="WP_128226861.1">
    <property type="nucleotide sequence ID" value="NZ_SACR01000001.1"/>
</dbReference>